<accession>A0A1I2Z0Z4</accession>
<dbReference type="PROSITE" id="PS51257">
    <property type="entry name" value="PROKAR_LIPOPROTEIN"/>
    <property type="match status" value="1"/>
</dbReference>
<dbReference type="AlphaFoldDB" id="A0A1I2Z0Z4"/>
<protein>
    <submittedName>
        <fullName evidence="1">Uncharacterized protein</fullName>
    </submittedName>
</protein>
<sequence length="260" mass="29478">MKMYRLLLITVILTTAVSCNPFKSDHPQASLSDENKTTGLTAPSILRYADSVDKMLNQLPKSQSLVYMLGDLSFYVEKYGTTLFVERAYNGAESNSLKKYYFRNDSLMLFKSSQELANEEGTVFKDERVYMRNHTVFKKDSRTAVSASALKSLAFIDVPLTDNVSPDKIYLNDVEALQQALDGVGKFDMIFESISTYPDSRYITLRNKDQNGYAASVLVKERDSFIDSLLNYPMLFKDKKLNFKWEVVDGEAVYVPVSGN</sequence>
<proteinExistence type="predicted"/>
<gene>
    <name evidence="1" type="ORF">SAMN04489864_108183</name>
</gene>
<keyword evidence="2" id="KW-1185">Reference proteome</keyword>
<reference evidence="1 2" key="1">
    <citation type="submission" date="2016-10" db="EMBL/GenBank/DDBJ databases">
        <authorList>
            <person name="de Groot N.N."/>
        </authorList>
    </citation>
    <scope>NUCLEOTIDE SEQUENCE [LARGE SCALE GENOMIC DNA]</scope>
    <source>
        <strain evidence="1 2">DSM 18684</strain>
    </source>
</reference>
<dbReference type="EMBL" id="FOPP01000008">
    <property type="protein sequence ID" value="SFH30661.1"/>
    <property type="molecule type" value="Genomic_DNA"/>
</dbReference>
<name>A0A1I2Z0Z4_9SPHI</name>
<dbReference type="STRING" id="414048.SAMN04489864_108183"/>
<dbReference type="Proteomes" id="UP000199666">
    <property type="component" value="Unassembled WGS sequence"/>
</dbReference>
<evidence type="ECO:0000313" key="1">
    <source>
        <dbReference type="EMBL" id="SFH30661.1"/>
    </source>
</evidence>
<organism evidence="1 2">
    <name type="scientific">Pedobacter insulae</name>
    <dbReference type="NCBI Taxonomy" id="414048"/>
    <lineage>
        <taxon>Bacteria</taxon>
        <taxon>Pseudomonadati</taxon>
        <taxon>Bacteroidota</taxon>
        <taxon>Sphingobacteriia</taxon>
        <taxon>Sphingobacteriales</taxon>
        <taxon>Sphingobacteriaceae</taxon>
        <taxon>Pedobacter</taxon>
    </lineage>
</organism>
<evidence type="ECO:0000313" key="2">
    <source>
        <dbReference type="Proteomes" id="UP000199666"/>
    </source>
</evidence>